<evidence type="ECO:0000313" key="3">
    <source>
        <dbReference type="Proteomes" id="UP000823388"/>
    </source>
</evidence>
<name>A0A8T0MCY9_PANVG</name>
<keyword evidence="3" id="KW-1185">Reference proteome</keyword>
<proteinExistence type="predicted"/>
<dbReference type="AlphaFoldDB" id="A0A8T0MCY9"/>
<protein>
    <submittedName>
        <fullName evidence="2">Uncharacterized protein</fullName>
    </submittedName>
</protein>
<evidence type="ECO:0000313" key="2">
    <source>
        <dbReference type="EMBL" id="KAG2535040.1"/>
    </source>
</evidence>
<feature type="compositionally biased region" description="Polar residues" evidence="1">
    <location>
        <begin position="20"/>
        <end position="31"/>
    </location>
</feature>
<organism evidence="2 3">
    <name type="scientific">Panicum virgatum</name>
    <name type="common">Blackwell switchgrass</name>
    <dbReference type="NCBI Taxonomy" id="38727"/>
    <lineage>
        <taxon>Eukaryota</taxon>
        <taxon>Viridiplantae</taxon>
        <taxon>Streptophyta</taxon>
        <taxon>Embryophyta</taxon>
        <taxon>Tracheophyta</taxon>
        <taxon>Spermatophyta</taxon>
        <taxon>Magnoliopsida</taxon>
        <taxon>Liliopsida</taxon>
        <taxon>Poales</taxon>
        <taxon>Poaceae</taxon>
        <taxon>PACMAD clade</taxon>
        <taxon>Panicoideae</taxon>
        <taxon>Panicodae</taxon>
        <taxon>Paniceae</taxon>
        <taxon>Panicinae</taxon>
        <taxon>Panicum</taxon>
        <taxon>Panicum sect. Hiantes</taxon>
    </lineage>
</organism>
<reference evidence="2" key="1">
    <citation type="submission" date="2020-05" db="EMBL/GenBank/DDBJ databases">
        <title>WGS assembly of Panicum virgatum.</title>
        <authorList>
            <person name="Lovell J.T."/>
            <person name="Jenkins J."/>
            <person name="Shu S."/>
            <person name="Juenger T.E."/>
            <person name="Schmutz J."/>
        </authorList>
    </citation>
    <scope>NUCLEOTIDE SEQUENCE</scope>
    <source>
        <strain evidence="2">AP13</strain>
    </source>
</reference>
<feature type="compositionally biased region" description="Basic and acidic residues" evidence="1">
    <location>
        <begin position="7"/>
        <end position="16"/>
    </location>
</feature>
<dbReference type="EMBL" id="CM029054">
    <property type="protein sequence ID" value="KAG2535040.1"/>
    <property type="molecule type" value="Genomic_DNA"/>
</dbReference>
<feature type="region of interest" description="Disordered" evidence="1">
    <location>
        <begin position="95"/>
        <end position="116"/>
    </location>
</feature>
<gene>
    <name evidence="2" type="ORF">PVAP13_9NG045273</name>
</gene>
<evidence type="ECO:0000256" key="1">
    <source>
        <dbReference type="SAM" id="MobiDB-lite"/>
    </source>
</evidence>
<accession>A0A8T0MCY9</accession>
<dbReference type="Proteomes" id="UP000823388">
    <property type="component" value="Chromosome 9N"/>
</dbReference>
<comment type="caution">
    <text evidence="2">The sequence shown here is derived from an EMBL/GenBank/DDBJ whole genome shotgun (WGS) entry which is preliminary data.</text>
</comment>
<sequence>MTVSKLRTGEIDEQRGRAGQGTQDQGTFSLVSKSTNMKASRVELTSEIALNQLSGASKVIKKMTLHPTDLKREHKQANAGPGECKTALSKAYSKPASHGLLTTSINAKGDRNAKSG</sequence>
<feature type="region of interest" description="Disordered" evidence="1">
    <location>
        <begin position="1"/>
        <end position="31"/>
    </location>
</feature>